<reference evidence="2 3" key="1">
    <citation type="submission" date="2019-01" db="EMBL/GenBank/DDBJ databases">
        <authorList>
            <consortium name="Pathogen Informatics"/>
        </authorList>
    </citation>
    <scope>NUCLEOTIDE SEQUENCE [LARGE SCALE GENOMIC DNA]</scope>
    <source>
        <strain evidence="2 3">NCTC10138</strain>
    </source>
</reference>
<sequence>MHQYNDYELIYLIQSEKCEAALKWMFKKYELLIKKYIYMYGVKKIYYDDFYQEALILMYKIINNFDESKGKTFTRFYELVLKRRIIRLINELPKYDLYENVDYYQDETSNNIEIETNNLTEFEEKIYQSYFVENQKISYIAVNEDKSTKQIYNAIYRIREKYKNNML</sequence>
<keyword evidence="3" id="KW-1185">Reference proteome</keyword>
<dbReference type="Gene3D" id="1.10.1740.10">
    <property type="match status" value="1"/>
</dbReference>
<dbReference type="RefSeq" id="WP_026390578.1">
    <property type="nucleotide sequence ID" value="NZ_LR215048.1"/>
</dbReference>
<accession>A0A449BCM1</accession>
<protein>
    <submittedName>
        <fullName evidence="2">RNA polymerase factor sigma-70</fullName>
    </submittedName>
</protein>
<dbReference type="InterPro" id="IPR007627">
    <property type="entry name" value="RNA_pol_sigma70_r2"/>
</dbReference>
<feature type="domain" description="RNA polymerase sigma-70 region 2" evidence="1">
    <location>
        <begin position="25"/>
        <end position="89"/>
    </location>
</feature>
<name>A0A449BCM1_HAPAX</name>
<evidence type="ECO:0000259" key="1">
    <source>
        <dbReference type="Pfam" id="PF04542"/>
    </source>
</evidence>
<dbReference type="STRING" id="1278311.GCA_000428705_01055"/>
<dbReference type="KEGG" id="aaxa:NCTC10138_00544"/>
<evidence type="ECO:0000313" key="2">
    <source>
        <dbReference type="EMBL" id="VEU80186.1"/>
    </source>
</evidence>
<dbReference type="SUPFAM" id="SSF88946">
    <property type="entry name" value="Sigma2 domain of RNA polymerase sigma factors"/>
    <property type="match status" value="1"/>
</dbReference>
<dbReference type="AlphaFoldDB" id="A0A449BCM1"/>
<dbReference type="GO" id="GO:0006352">
    <property type="term" value="P:DNA-templated transcription initiation"/>
    <property type="evidence" value="ECO:0007669"/>
    <property type="project" value="InterPro"/>
</dbReference>
<proteinExistence type="predicted"/>
<dbReference type="Pfam" id="PF04542">
    <property type="entry name" value="Sigma70_r2"/>
    <property type="match status" value="1"/>
</dbReference>
<dbReference type="Proteomes" id="UP000289841">
    <property type="component" value="Chromosome"/>
</dbReference>
<gene>
    <name evidence="2" type="ORF">NCTC10138_00544</name>
</gene>
<dbReference type="GO" id="GO:0003700">
    <property type="term" value="F:DNA-binding transcription factor activity"/>
    <property type="evidence" value="ECO:0007669"/>
    <property type="project" value="InterPro"/>
</dbReference>
<organism evidence="2 3">
    <name type="scientific">Haploplasma axanthum</name>
    <name type="common">Acholeplasma axanthum</name>
    <dbReference type="NCBI Taxonomy" id="29552"/>
    <lineage>
        <taxon>Bacteria</taxon>
        <taxon>Bacillati</taxon>
        <taxon>Mycoplasmatota</taxon>
        <taxon>Mollicutes</taxon>
        <taxon>Acholeplasmatales</taxon>
        <taxon>Acholeplasmataceae</taxon>
        <taxon>Haploplasma</taxon>
    </lineage>
</organism>
<dbReference type="InterPro" id="IPR013325">
    <property type="entry name" value="RNA_pol_sigma_r2"/>
</dbReference>
<evidence type="ECO:0000313" key="3">
    <source>
        <dbReference type="Proteomes" id="UP000289841"/>
    </source>
</evidence>
<dbReference type="EMBL" id="LR215048">
    <property type="protein sequence ID" value="VEU80186.1"/>
    <property type="molecule type" value="Genomic_DNA"/>
</dbReference>